<organism evidence="1 2">
    <name type="scientific">Onchocerca ochengi</name>
    <name type="common">Filarial nematode worm</name>
    <dbReference type="NCBI Taxonomy" id="42157"/>
    <lineage>
        <taxon>Eukaryota</taxon>
        <taxon>Metazoa</taxon>
        <taxon>Ecdysozoa</taxon>
        <taxon>Nematoda</taxon>
        <taxon>Chromadorea</taxon>
        <taxon>Rhabditida</taxon>
        <taxon>Spirurina</taxon>
        <taxon>Spiruromorpha</taxon>
        <taxon>Filarioidea</taxon>
        <taxon>Onchocercidae</taxon>
        <taxon>Onchocerca</taxon>
    </lineage>
</organism>
<proteinExistence type="predicted"/>
<reference evidence="1 2" key="1">
    <citation type="submission" date="2018-08" db="EMBL/GenBank/DDBJ databases">
        <authorList>
            <person name="Laetsch R D."/>
            <person name="Stevens L."/>
            <person name="Kumar S."/>
            <person name="Blaxter L. M."/>
        </authorList>
    </citation>
    <scope>NUCLEOTIDE SEQUENCE [LARGE SCALE GENOMIC DNA]</scope>
</reference>
<dbReference type="Proteomes" id="UP000271087">
    <property type="component" value="Unassembled WGS sequence"/>
</dbReference>
<dbReference type="EMBL" id="UYRW01013778">
    <property type="protein sequence ID" value="VDN00584.1"/>
    <property type="molecule type" value="Genomic_DNA"/>
</dbReference>
<sequence>VSRRTKLISSQFFIQEEQSQNKKPLSIIKKNIQHRCSAAH</sequence>
<evidence type="ECO:0000313" key="2">
    <source>
        <dbReference type="Proteomes" id="UP000271087"/>
    </source>
</evidence>
<feature type="non-terminal residue" evidence="1">
    <location>
        <position position="1"/>
    </location>
</feature>
<accession>A0A3P7K9Q5</accession>
<gene>
    <name evidence="1" type="ORF">NOO_LOCUS13151</name>
</gene>
<protein>
    <submittedName>
        <fullName evidence="1">Uncharacterized protein</fullName>
    </submittedName>
</protein>
<dbReference type="AlphaFoldDB" id="A0A3P7K9Q5"/>
<evidence type="ECO:0000313" key="1">
    <source>
        <dbReference type="EMBL" id="VDN00584.1"/>
    </source>
</evidence>
<name>A0A3P7K9Q5_ONCOC</name>
<keyword evidence="2" id="KW-1185">Reference proteome</keyword>